<keyword evidence="2" id="KW-1185">Reference proteome</keyword>
<dbReference type="KEGG" id="bcoh:BC6307_19365"/>
<accession>A0A223KUT6</accession>
<dbReference type="EMBL" id="CP018866">
    <property type="protein sequence ID" value="AST93262.1"/>
    <property type="molecule type" value="Genomic_DNA"/>
</dbReference>
<protein>
    <submittedName>
        <fullName evidence="1">Uncharacterized protein</fullName>
    </submittedName>
</protein>
<sequence length="85" mass="10129">MKKECQRVLKNDIWKLETGWLGAYTEDRDLIRRIKRYKHDAGWVIMADYFKNGRLIGVQFKIPIEQKRVAERMFGVTENQAENAI</sequence>
<reference evidence="1 2" key="1">
    <citation type="submission" date="2016-12" db="EMBL/GenBank/DDBJ databases">
        <title>The whole genome sequencing and assembly of Bacillus cohnii DSM 6307T strain.</title>
        <authorList>
            <person name="Lee Y.-J."/>
            <person name="Yi H."/>
            <person name="Bahn Y.-S."/>
            <person name="Kim J.F."/>
            <person name="Lee D.-W."/>
        </authorList>
    </citation>
    <scope>NUCLEOTIDE SEQUENCE [LARGE SCALE GENOMIC DNA]</scope>
    <source>
        <strain evidence="1 2">DSM 6307</strain>
    </source>
</reference>
<dbReference type="STRING" id="1314751.GCA_001591425_03697"/>
<gene>
    <name evidence="1" type="ORF">BC6307_19365</name>
</gene>
<dbReference type="Proteomes" id="UP000215224">
    <property type="component" value="Chromosome"/>
</dbReference>
<evidence type="ECO:0000313" key="1">
    <source>
        <dbReference type="EMBL" id="AST93262.1"/>
    </source>
</evidence>
<dbReference type="AlphaFoldDB" id="A0A223KUT6"/>
<name>A0A223KUT6_9BACI</name>
<proteinExistence type="predicted"/>
<evidence type="ECO:0000313" key="2">
    <source>
        <dbReference type="Proteomes" id="UP000215224"/>
    </source>
</evidence>
<organism evidence="1 2">
    <name type="scientific">Sutcliffiella cohnii</name>
    <dbReference type="NCBI Taxonomy" id="33932"/>
    <lineage>
        <taxon>Bacteria</taxon>
        <taxon>Bacillati</taxon>
        <taxon>Bacillota</taxon>
        <taxon>Bacilli</taxon>
        <taxon>Bacillales</taxon>
        <taxon>Bacillaceae</taxon>
        <taxon>Sutcliffiella</taxon>
    </lineage>
</organism>